<accession>A0A6A6X0J8</accession>
<dbReference type="OrthoDB" id="4760831at2759"/>
<feature type="region of interest" description="Disordered" evidence="1">
    <location>
        <begin position="393"/>
        <end position="470"/>
    </location>
</feature>
<protein>
    <submittedName>
        <fullName evidence="2">Uncharacterized protein</fullName>
    </submittedName>
</protein>
<feature type="compositionally biased region" description="Polar residues" evidence="1">
    <location>
        <begin position="440"/>
        <end position="459"/>
    </location>
</feature>
<keyword evidence="3" id="KW-1185">Reference proteome</keyword>
<sequence length="470" mass="53839">MSHKTIHADFRIKSIEDDPSDAPTPFRTTHVVKRDGTNAEAETNRKRAAAMQLWWEEGISKNMDLPDGYEKVAVLLVKWDDALDELKTREEAEELQAMFRDRFYYDTELVHLNVSSKPQLQLNRYLNDFVENYDGPTSLLIVYYTGHGVYREDRSYLELTAFEDPDSNKGSRFKKEAHANWNSAEAFLRSDVVEGDVLTILDTCYASNHTKSGNDESRTFELLSACAINETTAAPGKRSFTRALLVALDKLLKEFGDKPFTTARLNQDILRNPLRHGSPSQLWLYNERHVRLAPLKPWKDRKQKSFPLALSHPPRGYLTLRFALRHDSLNREQIEFLTKKLSEAFNNKQVIGLRRIDWLGLKPARTTPFGRAALALFAMSQWTRIVKKKREERRLQSTVDNVRLPRDMSVEPPEFAPSPTRKRTHDVIDDLPKSKRGSLVRSQTQDKPPSPPVSISSRMDVSGDGVDEAS</sequence>
<reference evidence="2" key="1">
    <citation type="journal article" date="2020" name="Stud. Mycol.">
        <title>101 Dothideomycetes genomes: a test case for predicting lifestyles and emergence of pathogens.</title>
        <authorList>
            <person name="Haridas S."/>
            <person name="Albert R."/>
            <person name="Binder M."/>
            <person name="Bloem J."/>
            <person name="Labutti K."/>
            <person name="Salamov A."/>
            <person name="Andreopoulos B."/>
            <person name="Baker S."/>
            <person name="Barry K."/>
            <person name="Bills G."/>
            <person name="Bluhm B."/>
            <person name="Cannon C."/>
            <person name="Castanera R."/>
            <person name="Culley D."/>
            <person name="Daum C."/>
            <person name="Ezra D."/>
            <person name="Gonzalez J."/>
            <person name="Henrissat B."/>
            <person name="Kuo A."/>
            <person name="Liang C."/>
            <person name="Lipzen A."/>
            <person name="Lutzoni F."/>
            <person name="Magnuson J."/>
            <person name="Mondo S."/>
            <person name="Nolan M."/>
            <person name="Ohm R."/>
            <person name="Pangilinan J."/>
            <person name="Park H.-J."/>
            <person name="Ramirez L."/>
            <person name="Alfaro M."/>
            <person name="Sun H."/>
            <person name="Tritt A."/>
            <person name="Yoshinaga Y."/>
            <person name="Zwiers L.-H."/>
            <person name="Turgeon B."/>
            <person name="Goodwin S."/>
            <person name="Spatafora J."/>
            <person name="Crous P."/>
            <person name="Grigoriev I."/>
        </authorList>
    </citation>
    <scope>NUCLEOTIDE SEQUENCE</scope>
    <source>
        <strain evidence="2">CBS 109.77</strain>
    </source>
</reference>
<name>A0A6A6X0J8_9PLEO</name>
<dbReference type="Proteomes" id="UP000799757">
    <property type="component" value="Unassembled WGS sequence"/>
</dbReference>
<dbReference type="AlphaFoldDB" id="A0A6A6X0J8"/>
<evidence type="ECO:0000313" key="2">
    <source>
        <dbReference type="EMBL" id="KAF2789869.1"/>
    </source>
</evidence>
<proteinExistence type="predicted"/>
<evidence type="ECO:0000256" key="1">
    <source>
        <dbReference type="SAM" id="MobiDB-lite"/>
    </source>
</evidence>
<organism evidence="2 3">
    <name type="scientific">Melanomma pulvis-pyrius CBS 109.77</name>
    <dbReference type="NCBI Taxonomy" id="1314802"/>
    <lineage>
        <taxon>Eukaryota</taxon>
        <taxon>Fungi</taxon>
        <taxon>Dikarya</taxon>
        <taxon>Ascomycota</taxon>
        <taxon>Pezizomycotina</taxon>
        <taxon>Dothideomycetes</taxon>
        <taxon>Pleosporomycetidae</taxon>
        <taxon>Pleosporales</taxon>
        <taxon>Melanommataceae</taxon>
        <taxon>Melanomma</taxon>
    </lineage>
</organism>
<evidence type="ECO:0000313" key="3">
    <source>
        <dbReference type="Proteomes" id="UP000799757"/>
    </source>
</evidence>
<dbReference type="EMBL" id="MU002108">
    <property type="protein sequence ID" value="KAF2789869.1"/>
    <property type="molecule type" value="Genomic_DNA"/>
</dbReference>
<gene>
    <name evidence="2" type="ORF">K505DRAFT_252417</name>
</gene>